<accession>A0A4C1SDN6</accession>
<dbReference type="Gene3D" id="3.30.420.10">
    <property type="entry name" value="Ribonuclease H-like superfamily/Ribonuclease H"/>
    <property type="match status" value="1"/>
</dbReference>
<dbReference type="InterPro" id="IPR036397">
    <property type="entry name" value="RNaseH_sf"/>
</dbReference>
<comment type="caution">
    <text evidence="1">The sequence shown here is derived from an EMBL/GenBank/DDBJ whole genome shotgun (WGS) entry which is preliminary data.</text>
</comment>
<evidence type="ECO:0000313" key="2">
    <source>
        <dbReference type="Proteomes" id="UP000299102"/>
    </source>
</evidence>
<dbReference type="Proteomes" id="UP000299102">
    <property type="component" value="Unassembled WGS sequence"/>
</dbReference>
<protein>
    <recommendedName>
        <fullName evidence="3">Mariner Mos1 transposase</fullName>
    </recommendedName>
</protein>
<reference evidence="1 2" key="1">
    <citation type="journal article" date="2019" name="Commun. Biol.">
        <title>The bagworm genome reveals a unique fibroin gene that provides high tensile strength.</title>
        <authorList>
            <person name="Kono N."/>
            <person name="Nakamura H."/>
            <person name="Ohtoshi R."/>
            <person name="Tomita M."/>
            <person name="Numata K."/>
            <person name="Arakawa K."/>
        </authorList>
    </citation>
    <scope>NUCLEOTIDE SEQUENCE [LARGE SCALE GENOMIC DNA]</scope>
</reference>
<gene>
    <name evidence="1" type="ORF">EVAR_560_1</name>
</gene>
<evidence type="ECO:0008006" key="3">
    <source>
        <dbReference type="Google" id="ProtNLM"/>
    </source>
</evidence>
<proteinExistence type="predicted"/>
<dbReference type="GO" id="GO:0003676">
    <property type="term" value="F:nucleic acid binding"/>
    <property type="evidence" value="ECO:0007669"/>
    <property type="project" value="InterPro"/>
</dbReference>
<evidence type="ECO:0000313" key="1">
    <source>
        <dbReference type="EMBL" id="GBO99307.1"/>
    </source>
</evidence>
<dbReference type="EMBL" id="BGZK01000002">
    <property type="protein sequence ID" value="GBO99307.1"/>
    <property type="molecule type" value="Genomic_DNA"/>
</dbReference>
<dbReference type="OrthoDB" id="10017160at2759"/>
<organism evidence="1 2">
    <name type="scientific">Eumeta variegata</name>
    <name type="common">Bagworm moth</name>
    <name type="synonym">Eumeta japonica</name>
    <dbReference type="NCBI Taxonomy" id="151549"/>
    <lineage>
        <taxon>Eukaryota</taxon>
        <taxon>Metazoa</taxon>
        <taxon>Ecdysozoa</taxon>
        <taxon>Arthropoda</taxon>
        <taxon>Hexapoda</taxon>
        <taxon>Insecta</taxon>
        <taxon>Pterygota</taxon>
        <taxon>Neoptera</taxon>
        <taxon>Endopterygota</taxon>
        <taxon>Lepidoptera</taxon>
        <taxon>Glossata</taxon>
        <taxon>Ditrysia</taxon>
        <taxon>Tineoidea</taxon>
        <taxon>Psychidae</taxon>
        <taxon>Oiketicinae</taxon>
        <taxon>Eumeta</taxon>
    </lineage>
</organism>
<keyword evidence="2" id="KW-1185">Reference proteome</keyword>
<dbReference type="AlphaFoldDB" id="A0A4C1SDN6"/>
<sequence length="113" mass="13386">MGCVTWCNDMLTRFKERASNLVWEIVTGDEIWIYRYDPKRKKQLTVCLYRDEPKPTKVACDRKASKRMNASFFNKTRHMATVALENCHTVNSHCYMIILLLAVIDELRKNNRK</sequence>
<name>A0A4C1SDN6_EUMVA</name>